<organism evidence="2 3">
    <name type="scientific">Schizophyllum amplum</name>
    <dbReference type="NCBI Taxonomy" id="97359"/>
    <lineage>
        <taxon>Eukaryota</taxon>
        <taxon>Fungi</taxon>
        <taxon>Dikarya</taxon>
        <taxon>Basidiomycota</taxon>
        <taxon>Agaricomycotina</taxon>
        <taxon>Agaricomycetes</taxon>
        <taxon>Agaricomycetidae</taxon>
        <taxon>Agaricales</taxon>
        <taxon>Schizophyllaceae</taxon>
        <taxon>Schizophyllum</taxon>
    </lineage>
</organism>
<feature type="chain" id="PRO_5022085442" description="Secreted protein" evidence="1">
    <location>
        <begin position="22"/>
        <end position="93"/>
    </location>
</feature>
<reference evidence="2 3" key="1">
    <citation type="journal article" date="2019" name="New Phytol.">
        <title>Comparative genomics reveals unique wood-decay strategies and fruiting body development in the Schizophyllaceae.</title>
        <authorList>
            <person name="Almasi E."/>
            <person name="Sahu N."/>
            <person name="Krizsan K."/>
            <person name="Balint B."/>
            <person name="Kovacs G.M."/>
            <person name="Kiss B."/>
            <person name="Cseklye J."/>
            <person name="Drula E."/>
            <person name="Henrissat B."/>
            <person name="Nagy I."/>
            <person name="Chovatia M."/>
            <person name="Adam C."/>
            <person name="LaButti K."/>
            <person name="Lipzen A."/>
            <person name="Riley R."/>
            <person name="Grigoriev I.V."/>
            <person name="Nagy L.G."/>
        </authorList>
    </citation>
    <scope>NUCLEOTIDE SEQUENCE [LARGE SCALE GENOMIC DNA]</scope>
    <source>
        <strain evidence="2 3">NL-1724</strain>
    </source>
</reference>
<dbReference type="EMBL" id="VDMD01000020">
    <property type="protein sequence ID" value="TRM60848.1"/>
    <property type="molecule type" value="Genomic_DNA"/>
</dbReference>
<proteinExistence type="predicted"/>
<evidence type="ECO:0000313" key="2">
    <source>
        <dbReference type="EMBL" id="TRM60848.1"/>
    </source>
</evidence>
<sequence>MCRRLLNIAVCIRICTTSVRAVLHRGARLASVTPPKVAFLPLSAEVNYLTITIRHAGQMAAVCTLTRDDVKPKRWTSSGALTRNAHGSMLTGG</sequence>
<protein>
    <recommendedName>
        <fullName evidence="4">Secreted protein</fullName>
    </recommendedName>
</protein>
<accession>A0A550C7R0</accession>
<evidence type="ECO:0000256" key="1">
    <source>
        <dbReference type="SAM" id="SignalP"/>
    </source>
</evidence>
<keyword evidence="3" id="KW-1185">Reference proteome</keyword>
<name>A0A550C7R0_9AGAR</name>
<feature type="signal peptide" evidence="1">
    <location>
        <begin position="1"/>
        <end position="21"/>
    </location>
</feature>
<evidence type="ECO:0008006" key="4">
    <source>
        <dbReference type="Google" id="ProtNLM"/>
    </source>
</evidence>
<gene>
    <name evidence="2" type="ORF">BD626DRAFT_504080</name>
</gene>
<keyword evidence="1" id="KW-0732">Signal</keyword>
<comment type="caution">
    <text evidence="2">The sequence shown here is derived from an EMBL/GenBank/DDBJ whole genome shotgun (WGS) entry which is preliminary data.</text>
</comment>
<evidence type="ECO:0000313" key="3">
    <source>
        <dbReference type="Proteomes" id="UP000320762"/>
    </source>
</evidence>
<dbReference type="AlphaFoldDB" id="A0A550C7R0"/>
<dbReference type="Proteomes" id="UP000320762">
    <property type="component" value="Unassembled WGS sequence"/>
</dbReference>